<sequence>MASPDYDSLPVCCACGTQYHQLGPDRRCRICDDPRQFIPPTGQQWTTLKELQGKHENVFSADSLAGDPDILSIQTEPKFAIGQRCLLLKTPHGNILWDLIAFLDAATVARIRHEGGLAAIIISHPHFYTTHAAWSQAFACPVYTFQQDESWFNMPSTAPGLQRSVVSAHRYAPAGLPDVQVILCGGHFDGSSVLHWPAKDALFVADTLFVVPSALNPHPRPAGHPTFSFMWSIPNELPLGPDAIYRIWKALDGIEFRKAYGLLPQKQVMDEAGLRGRLLESMQITLRCAGHPDHPLLCVRV</sequence>
<accession>A0A5N6L4K5</accession>
<proteinExistence type="predicted"/>
<dbReference type="InterPro" id="IPR036866">
    <property type="entry name" value="RibonucZ/Hydroxyglut_hydro"/>
</dbReference>
<gene>
    <name evidence="2" type="ORF">FH972_026641</name>
</gene>
<protein>
    <recommendedName>
        <fullName evidence="1">Metallo-beta-lactamase domain-containing protein</fullName>
    </recommendedName>
</protein>
<evidence type="ECO:0000259" key="1">
    <source>
        <dbReference type="Pfam" id="PF00753"/>
    </source>
</evidence>
<dbReference type="PANTHER" id="PTHR36839">
    <property type="entry name" value="METALLO-BETA-LACTAMASE FAMILY PROTEIN (AFU_ORTHOLOGUE AFUA_5G12770)"/>
    <property type="match status" value="1"/>
</dbReference>
<dbReference type="OrthoDB" id="17458at2759"/>
<dbReference type="Pfam" id="PF00753">
    <property type="entry name" value="Lactamase_B"/>
    <property type="match status" value="1"/>
</dbReference>
<evidence type="ECO:0000313" key="3">
    <source>
        <dbReference type="Proteomes" id="UP000327013"/>
    </source>
</evidence>
<feature type="domain" description="Metallo-beta-lactamase" evidence="1">
    <location>
        <begin position="85"/>
        <end position="218"/>
    </location>
</feature>
<name>A0A5N6L4K5_9ROSI</name>
<dbReference type="SUPFAM" id="SSF56281">
    <property type="entry name" value="Metallo-hydrolase/oxidoreductase"/>
    <property type="match status" value="1"/>
</dbReference>
<dbReference type="Proteomes" id="UP000327013">
    <property type="component" value="Unassembled WGS sequence"/>
</dbReference>
<organism evidence="2 3">
    <name type="scientific">Carpinus fangiana</name>
    <dbReference type="NCBI Taxonomy" id="176857"/>
    <lineage>
        <taxon>Eukaryota</taxon>
        <taxon>Viridiplantae</taxon>
        <taxon>Streptophyta</taxon>
        <taxon>Embryophyta</taxon>
        <taxon>Tracheophyta</taxon>
        <taxon>Spermatophyta</taxon>
        <taxon>Magnoliopsida</taxon>
        <taxon>eudicotyledons</taxon>
        <taxon>Gunneridae</taxon>
        <taxon>Pentapetalae</taxon>
        <taxon>rosids</taxon>
        <taxon>fabids</taxon>
        <taxon>Fagales</taxon>
        <taxon>Betulaceae</taxon>
        <taxon>Carpinus</taxon>
    </lineage>
</organism>
<comment type="caution">
    <text evidence="2">The sequence shown here is derived from an EMBL/GenBank/DDBJ whole genome shotgun (WGS) entry which is preliminary data.</text>
</comment>
<dbReference type="EMBL" id="VIBQ01000101">
    <property type="protein sequence ID" value="KAB8766481.1"/>
    <property type="molecule type" value="Genomic_DNA"/>
</dbReference>
<reference evidence="2 3" key="1">
    <citation type="submission" date="2019-06" db="EMBL/GenBank/DDBJ databases">
        <title>A chromosomal-level reference genome of Carpinus fangiana (Coryloideae, Betulaceae).</title>
        <authorList>
            <person name="Yang X."/>
            <person name="Wang Z."/>
            <person name="Zhang L."/>
            <person name="Hao G."/>
            <person name="Liu J."/>
            <person name="Yang Y."/>
        </authorList>
    </citation>
    <scope>NUCLEOTIDE SEQUENCE [LARGE SCALE GENOMIC DNA]</scope>
    <source>
        <strain evidence="2">Cfa_2016G</strain>
        <tissue evidence="2">Leaf</tissue>
    </source>
</reference>
<dbReference type="AlphaFoldDB" id="A0A5N6L4K5"/>
<dbReference type="Gene3D" id="3.60.15.10">
    <property type="entry name" value="Ribonuclease Z/Hydroxyacylglutathione hydrolase-like"/>
    <property type="match status" value="1"/>
</dbReference>
<evidence type="ECO:0000313" key="2">
    <source>
        <dbReference type="EMBL" id="KAB8766481.1"/>
    </source>
</evidence>
<dbReference type="PANTHER" id="PTHR36839:SF1">
    <property type="entry name" value="METALLO-BETA-LACTAMASE FAMILY PROTEIN (AFU_ORTHOLOGUE AFUA_5G12770)"/>
    <property type="match status" value="1"/>
</dbReference>
<keyword evidence="3" id="KW-1185">Reference proteome</keyword>
<dbReference type="InterPro" id="IPR001279">
    <property type="entry name" value="Metallo-B-lactamas"/>
</dbReference>